<gene>
    <name evidence="3" type="ORF">D806_051710</name>
</gene>
<evidence type="ECO:0000256" key="2">
    <source>
        <dbReference type="SAM" id="SignalP"/>
    </source>
</evidence>
<protein>
    <submittedName>
        <fullName evidence="3">LpqV protein</fullName>
    </submittedName>
</protein>
<reference evidence="4" key="2">
    <citation type="submission" date="2018-03" db="EMBL/GenBank/DDBJ databases">
        <authorList>
            <person name="Derbyshire K."/>
            <person name="Gray T.A."/>
            <person name="Champion M."/>
        </authorList>
    </citation>
    <scope>NUCLEOTIDE SEQUENCE [LARGE SCALE GENOMIC DNA]</scope>
    <source>
        <strain evidence="4">MKD8</strain>
    </source>
</reference>
<feature type="chain" id="PRO_5038643422" evidence="2">
    <location>
        <begin position="18"/>
        <end position="156"/>
    </location>
</feature>
<name>A0A2U9PWD4_MYCSE</name>
<dbReference type="PROSITE" id="PS51257">
    <property type="entry name" value="PROKAR_LIPOPROTEIN"/>
    <property type="match status" value="1"/>
</dbReference>
<sequence length="156" mass="15664">MRSYPWARKTAAGFAAAAGLSLLTACGSDTGKSTEEGQPAESSSPSAPASTSAEAAPPTVAPGEVGVSPGGVTTAVGAPAQSTEEEYFQACHAAKVWMDEKGGDPRAQIEPYLASLQAPDAAPGPGTYDKTWAELEPARQAAVIVAVQAAADDLCS</sequence>
<evidence type="ECO:0000313" key="3">
    <source>
        <dbReference type="EMBL" id="AWT56121.1"/>
    </source>
</evidence>
<keyword evidence="2" id="KW-0732">Signal</keyword>
<dbReference type="Proteomes" id="UP000011200">
    <property type="component" value="Chromosome"/>
</dbReference>
<dbReference type="InterPro" id="IPR020377">
    <property type="entry name" value="Uncharacterised_LpqV"/>
</dbReference>
<feature type="region of interest" description="Disordered" evidence="1">
    <location>
        <begin position="25"/>
        <end position="83"/>
    </location>
</feature>
<dbReference type="Pfam" id="PF17301">
    <property type="entry name" value="LpqV"/>
    <property type="match status" value="1"/>
</dbReference>
<proteinExistence type="predicted"/>
<feature type="compositionally biased region" description="Low complexity" evidence="1">
    <location>
        <begin position="39"/>
        <end position="62"/>
    </location>
</feature>
<reference evidence="3 4" key="1">
    <citation type="journal article" date="2013" name="Genome Announc.">
        <title>Draft genome sequence of MKD8, a conjugal recipient Mycobacterium smegmatis strain.</title>
        <authorList>
            <person name="Gray T.A."/>
            <person name="Palumbo M.J."/>
            <person name="Derbyshire K.M."/>
        </authorList>
    </citation>
    <scope>NUCLEOTIDE SEQUENCE [LARGE SCALE GENOMIC DNA]</scope>
    <source>
        <strain evidence="3 4">MKD8</strain>
    </source>
</reference>
<accession>A0A2U9PWD4</accession>
<dbReference type="EMBL" id="CP027541">
    <property type="protein sequence ID" value="AWT56121.1"/>
    <property type="molecule type" value="Genomic_DNA"/>
</dbReference>
<dbReference type="AlphaFoldDB" id="A0A2U9PWD4"/>
<evidence type="ECO:0000256" key="1">
    <source>
        <dbReference type="SAM" id="MobiDB-lite"/>
    </source>
</evidence>
<feature type="signal peptide" evidence="2">
    <location>
        <begin position="1"/>
        <end position="17"/>
    </location>
</feature>
<organism evidence="3 4">
    <name type="scientific">Mycolicibacterium smegmatis (strain MKD8)</name>
    <name type="common">Mycobacterium smegmatis</name>
    <dbReference type="NCBI Taxonomy" id="1214915"/>
    <lineage>
        <taxon>Bacteria</taxon>
        <taxon>Bacillati</taxon>
        <taxon>Actinomycetota</taxon>
        <taxon>Actinomycetes</taxon>
        <taxon>Mycobacteriales</taxon>
        <taxon>Mycobacteriaceae</taxon>
        <taxon>Mycolicibacterium</taxon>
    </lineage>
</organism>
<dbReference type="RefSeq" id="WP_003896682.1">
    <property type="nucleotide sequence ID" value="NZ_CP027541.1"/>
</dbReference>
<evidence type="ECO:0000313" key="4">
    <source>
        <dbReference type="Proteomes" id="UP000011200"/>
    </source>
</evidence>